<gene>
    <name evidence="7" type="ORF">FFLO_02915</name>
</gene>
<feature type="transmembrane region" description="Helical" evidence="6">
    <location>
        <begin position="87"/>
        <end position="114"/>
    </location>
</feature>
<keyword evidence="8" id="KW-1185">Reference proteome</keyword>
<keyword evidence="4 6" id="KW-0472">Membrane</keyword>
<evidence type="ECO:0000256" key="2">
    <source>
        <dbReference type="ARBA" id="ARBA00022692"/>
    </source>
</evidence>
<feature type="transmembrane region" description="Helical" evidence="6">
    <location>
        <begin position="179"/>
        <end position="202"/>
    </location>
</feature>
<dbReference type="OrthoDB" id="2107885at2759"/>
<evidence type="ECO:0000256" key="5">
    <source>
        <dbReference type="SAM" id="MobiDB-lite"/>
    </source>
</evidence>
<proteinExistence type="predicted"/>
<evidence type="ECO:0000256" key="4">
    <source>
        <dbReference type="ARBA" id="ARBA00023136"/>
    </source>
</evidence>
<organism evidence="7 8">
    <name type="scientific">Filobasidium floriforme</name>
    <dbReference type="NCBI Taxonomy" id="5210"/>
    <lineage>
        <taxon>Eukaryota</taxon>
        <taxon>Fungi</taxon>
        <taxon>Dikarya</taxon>
        <taxon>Basidiomycota</taxon>
        <taxon>Agaricomycotina</taxon>
        <taxon>Tremellomycetes</taxon>
        <taxon>Filobasidiales</taxon>
        <taxon>Filobasidiaceae</taxon>
        <taxon>Filobasidium</taxon>
    </lineage>
</organism>
<comment type="subcellular location">
    <subcellularLocation>
        <location evidence="1">Membrane</location>
        <topology evidence="1">Multi-pass membrane protein</topology>
    </subcellularLocation>
</comment>
<dbReference type="Pfam" id="PF07264">
    <property type="entry name" value="EI24"/>
    <property type="match status" value="1"/>
</dbReference>
<dbReference type="Proteomes" id="UP000812966">
    <property type="component" value="Unassembled WGS sequence"/>
</dbReference>
<dbReference type="AlphaFoldDB" id="A0A8K0JM57"/>
<sequence length="308" mass="33542">MSQVKKQPIVQDVQESAKRQVSEVVRVGEDAVTSGAWMYPIQGIIYTISHPNLMKPLFPVILRAVLTSVGVLGAMFIFTYLPQVAVLAFVTGPLAFIGAVPLVLGESYIIIMFLTRTYLIGQASTDLFDAVLLSKNHRELVQKGRLSSAQTSSGGKITKLGKAITKPIGGKWFMSVDGIVRYVLSLPLNFIPVVGTVFFLGYNGSKAGPSYHDRYFQLKGYDKEKRKQVINQRRGAYTAFGTVAMALNIIPIVSVVFTLTTAVGAALWASELENKSKGKTGSAEVERETEVTLGNDYGKKEVGGKKEL</sequence>
<dbReference type="PANTHER" id="PTHR34292:SF2">
    <property type="entry name" value="OUTER SPORE WALL PROTEIN LDS1"/>
    <property type="match status" value="1"/>
</dbReference>
<feature type="transmembrane region" description="Helical" evidence="6">
    <location>
        <begin position="249"/>
        <end position="269"/>
    </location>
</feature>
<keyword evidence="3 6" id="KW-1133">Transmembrane helix</keyword>
<evidence type="ECO:0000313" key="8">
    <source>
        <dbReference type="Proteomes" id="UP000812966"/>
    </source>
</evidence>
<evidence type="ECO:0008006" key="9">
    <source>
        <dbReference type="Google" id="ProtNLM"/>
    </source>
</evidence>
<feature type="region of interest" description="Disordered" evidence="5">
    <location>
        <begin position="274"/>
        <end position="308"/>
    </location>
</feature>
<reference evidence="7" key="1">
    <citation type="submission" date="2020-04" db="EMBL/GenBank/DDBJ databases">
        <title>Analysis of mating type loci in Filobasidium floriforme.</title>
        <authorList>
            <person name="Nowrousian M."/>
        </authorList>
    </citation>
    <scope>NUCLEOTIDE SEQUENCE</scope>
    <source>
        <strain evidence="7">CBS 6242</strain>
    </source>
</reference>
<accession>A0A8K0JM57</accession>
<evidence type="ECO:0000256" key="1">
    <source>
        <dbReference type="ARBA" id="ARBA00004141"/>
    </source>
</evidence>
<feature type="compositionally biased region" description="Basic and acidic residues" evidence="5">
    <location>
        <begin position="297"/>
        <end position="308"/>
    </location>
</feature>
<keyword evidence="2 6" id="KW-0812">Transmembrane</keyword>
<evidence type="ECO:0000256" key="6">
    <source>
        <dbReference type="SAM" id="Phobius"/>
    </source>
</evidence>
<protein>
    <recommendedName>
        <fullName evidence="9">Outer spore wall protein RRT8</fullName>
    </recommendedName>
</protein>
<evidence type="ECO:0000256" key="3">
    <source>
        <dbReference type="ARBA" id="ARBA00022989"/>
    </source>
</evidence>
<comment type="caution">
    <text evidence="7">The sequence shown here is derived from an EMBL/GenBank/DDBJ whole genome shotgun (WGS) entry which is preliminary data.</text>
</comment>
<dbReference type="InterPro" id="IPR052786">
    <property type="entry name" value="Spore_wall_assembly"/>
</dbReference>
<evidence type="ECO:0000313" key="7">
    <source>
        <dbReference type="EMBL" id="KAG7558188.1"/>
    </source>
</evidence>
<dbReference type="EMBL" id="JABELV010000049">
    <property type="protein sequence ID" value="KAG7558188.1"/>
    <property type="molecule type" value="Genomic_DNA"/>
</dbReference>
<dbReference type="InterPro" id="IPR059112">
    <property type="entry name" value="CysZ/EI24"/>
</dbReference>
<name>A0A8K0JM57_9TREE</name>
<dbReference type="PANTHER" id="PTHR34292">
    <property type="entry name" value="OUTER SPORE WALL PROTEIN LDS1"/>
    <property type="match status" value="1"/>
</dbReference>
<feature type="transmembrane region" description="Helical" evidence="6">
    <location>
        <begin position="60"/>
        <end position="81"/>
    </location>
</feature>